<dbReference type="InterPro" id="IPR008335">
    <property type="entry name" value="Mopterin_OxRdtase_euk"/>
</dbReference>
<evidence type="ECO:0000313" key="3">
    <source>
        <dbReference type="EMBL" id="MEU6826228.1"/>
    </source>
</evidence>
<dbReference type="Gene3D" id="3.90.420.10">
    <property type="entry name" value="Oxidoreductase, molybdopterin-binding domain"/>
    <property type="match status" value="1"/>
</dbReference>
<keyword evidence="4" id="KW-1185">Reference proteome</keyword>
<protein>
    <submittedName>
        <fullName evidence="3">Molybdopterin-dependent oxidoreductase</fullName>
    </submittedName>
</protein>
<feature type="domain" description="Oxidoreductase molybdopterin-binding" evidence="2">
    <location>
        <begin position="42"/>
        <end position="202"/>
    </location>
</feature>
<dbReference type="PANTHER" id="PTHR19372">
    <property type="entry name" value="SULFITE REDUCTASE"/>
    <property type="match status" value="1"/>
</dbReference>
<name>A0ABV3BYZ4_9ACTN</name>
<dbReference type="Pfam" id="PF00174">
    <property type="entry name" value="Oxidored_molyb"/>
    <property type="match status" value="1"/>
</dbReference>
<evidence type="ECO:0000313" key="4">
    <source>
        <dbReference type="Proteomes" id="UP001551176"/>
    </source>
</evidence>
<dbReference type="Gene3D" id="2.60.40.650">
    <property type="match status" value="1"/>
</dbReference>
<dbReference type="SUPFAM" id="SSF56524">
    <property type="entry name" value="Oxidoreductase molybdopterin-binding domain"/>
    <property type="match status" value="1"/>
</dbReference>
<dbReference type="RefSeq" id="WP_359357272.1">
    <property type="nucleotide sequence ID" value="NZ_JBEYXV010000025.1"/>
</dbReference>
<evidence type="ECO:0000256" key="1">
    <source>
        <dbReference type="SAM" id="MobiDB-lite"/>
    </source>
</evidence>
<organism evidence="3 4">
    <name type="scientific">Streptomyces atriruber</name>
    <dbReference type="NCBI Taxonomy" id="545121"/>
    <lineage>
        <taxon>Bacteria</taxon>
        <taxon>Bacillati</taxon>
        <taxon>Actinomycetota</taxon>
        <taxon>Actinomycetes</taxon>
        <taxon>Kitasatosporales</taxon>
        <taxon>Streptomycetaceae</taxon>
        <taxon>Streptomyces</taxon>
    </lineage>
</organism>
<dbReference type="EMBL" id="JBEYXV010000025">
    <property type="protein sequence ID" value="MEU6826228.1"/>
    <property type="molecule type" value="Genomic_DNA"/>
</dbReference>
<proteinExistence type="predicted"/>
<gene>
    <name evidence="3" type="ORF">ABZ921_36920</name>
</gene>
<dbReference type="PANTHER" id="PTHR19372:SF7">
    <property type="entry name" value="SULFITE OXIDASE, MITOCHONDRIAL"/>
    <property type="match status" value="1"/>
</dbReference>
<dbReference type="InterPro" id="IPR000572">
    <property type="entry name" value="OxRdtase_Mopterin-bd_dom"/>
</dbReference>
<accession>A0ABV3BYZ4</accession>
<feature type="region of interest" description="Disordered" evidence="1">
    <location>
        <begin position="296"/>
        <end position="322"/>
    </location>
</feature>
<dbReference type="InterPro" id="IPR014756">
    <property type="entry name" value="Ig_E-set"/>
</dbReference>
<dbReference type="PRINTS" id="PR00407">
    <property type="entry name" value="EUMOPTERIN"/>
</dbReference>
<dbReference type="InterPro" id="IPR036374">
    <property type="entry name" value="OxRdtase_Mopterin-bd_sf"/>
</dbReference>
<sequence length="336" mass="36324">MTAPTTPLTPPLTPPPEDPSHADPAPGPDFVTPVDNVFVRAHLGLPDIDPAAWTLTVEGLVERPLRLDLAALRALPADQLIAVHECFGSPLRPDTPTRAVTNIEWTGLPLAALLDRARPLPAARHVLFEGADSGPFHGEDDVAYVKDLPLETARRDVFLAHGMNGEPLRARHGHPLRAVVPRMFGTNSVKWLTRIVLTDERPELMFTTTFYTRTLPGADAPQPVREVDVNSKILSPATDAELPYGTWAFRGRTWSTTEVVRLDLSFDGGPWEPATLDVPGADPAWQGFSLRRTLAPGPHTVRSRATDAAGRVQPPPGARNSVHEVGFTVGRGCGAA</sequence>
<dbReference type="Proteomes" id="UP001551176">
    <property type="component" value="Unassembled WGS sequence"/>
</dbReference>
<reference evidence="3 4" key="1">
    <citation type="submission" date="2024-06" db="EMBL/GenBank/DDBJ databases">
        <title>The Natural Products Discovery Center: Release of the First 8490 Sequenced Strains for Exploring Actinobacteria Biosynthetic Diversity.</title>
        <authorList>
            <person name="Kalkreuter E."/>
            <person name="Kautsar S.A."/>
            <person name="Yang D."/>
            <person name="Bader C.D."/>
            <person name="Teijaro C.N."/>
            <person name="Fluegel L."/>
            <person name="Davis C.M."/>
            <person name="Simpson J.R."/>
            <person name="Lauterbach L."/>
            <person name="Steele A.D."/>
            <person name="Gui C."/>
            <person name="Meng S."/>
            <person name="Li G."/>
            <person name="Viehrig K."/>
            <person name="Ye F."/>
            <person name="Su P."/>
            <person name="Kiefer A.F."/>
            <person name="Nichols A."/>
            <person name="Cepeda A.J."/>
            <person name="Yan W."/>
            <person name="Fan B."/>
            <person name="Jiang Y."/>
            <person name="Adhikari A."/>
            <person name="Zheng C.-J."/>
            <person name="Schuster L."/>
            <person name="Cowan T.M."/>
            <person name="Smanski M.J."/>
            <person name="Chevrette M.G."/>
            <person name="De Carvalho L.P.S."/>
            <person name="Shen B."/>
        </authorList>
    </citation>
    <scope>NUCLEOTIDE SEQUENCE [LARGE SCALE GENOMIC DNA]</scope>
    <source>
        <strain evidence="3 4">NPDC046838</strain>
    </source>
</reference>
<comment type="caution">
    <text evidence="3">The sequence shown here is derived from an EMBL/GenBank/DDBJ whole genome shotgun (WGS) entry which is preliminary data.</text>
</comment>
<dbReference type="SUPFAM" id="SSF81296">
    <property type="entry name" value="E set domains"/>
    <property type="match status" value="1"/>
</dbReference>
<feature type="region of interest" description="Disordered" evidence="1">
    <location>
        <begin position="1"/>
        <end position="30"/>
    </location>
</feature>
<feature type="compositionally biased region" description="Pro residues" evidence="1">
    <location>
        <begin position="7"/>
        <end position="17"/>
    </location>
</feature>
<evidence type="ECO:0000259" key="2">
    <source>
        <dbReference type="Pfam" id="PF00174"/>
    </source>
</evidence>